<dbReference type="OrthoDB" id="2375382at2"/>
<evidence type="ECO:0000259" key="1">
    <source>
        <dbReference type="Pfam" id="PF13592"/>
    </source>
</evidence>
<evidence type="ECO:0000313" key="2">
    <source>
        <dbReference type="EMBL" id="TDH58018.1"/>
    </source>
</evidence>
<evidence type="ECO:0000313" key="3">
    <source>
        <dbReference type="Proteomes" id="UP000295096"/>
    </source>
</evidence>
<name>A0A4R5Q6F8_9PROT</name>
<feature type="domain" description="Winged helix-turn helix" evidence="1">
    <location>
        <begin position="16"/>
        <end position="62"/>
    </location>
</feature>
<comment type="caution">
    <text evidence="2">The sequence shown here is derived from an EMBL/GenBank/DDBJ whole genome shotgun (WGS) entry which is preliminary data.</text>
</comment>
<protein>
    <recommendedName>
        <fullName evidence="1">Winged helix-turn helix domain-containing protein</fullName>
    </recommendedName>
</protein>
<organism evidence="2 3">
    <name type="scientific">Dankookia rubra</name>
    <dbReference type="NCBI Taxonomy" id="1442381"/>
    <lineage>
        <taxon>Bacteria</taxon>
        <taxon>Pseudomonadati</taxon>
        <taxon>Pseudomonadota</taxon>
        <taxon>Alphaproteobacteria</taxon>
        <taxon>Acetobacterales</taxon>
        <taxon>Roseomonadaceae</taxon>
        <taxon>Dankookia</taxon>
    </lineage>
</organism>
<proteinExistence type="predicted"/>
<dbReference type="Pfam" id="PF13592">
    <property type="entry name" value="HTH_33"/>
    <property type="match status" value="1"/>
</dbReference>
<reference evidence="2 3" key="1">
    <citation type="journal article" date="2016" name="J. Microbiol.">
        <title>Dankookia rubra gen. nov., sp. nov., an alphaproteobacterium isolated from sediment of a shallow stream.</title>
        <authorList>
            <person name="Kim W.H."/>
            <person name="Kim D.H."/>
            <person name="Kang K."/>
            <person name="Ahn T.Y."/>
        </authorList>
    </citation>
    <scope>NUCLEOTIDE SEQUENCE [LARGE SCALE GENOMIC DNA]</scope>
    <source>
        <strain evidence="2 3">JCM30602</strain>
    </source>
</reference>
<gene>
    <name evidence="2" type="ORF">E2C06_34805</name>
</gene>
<accession>A0A4R5Q6F8</accession>
<dbReference type="InterPro" id="IPR025959">
    <property type="entry name" value="Winged_HTH_dom"/>
</dbReference>
<dbReference type="EMBL" id="SMSJ01000166">
    <property type="protein sequence ID" value="TDH58018.1"/>
    <property type="molecule type" value="Genomic_DNA"/>
</dbReference>
<dbReference type="AlphaFoldDB" id="A0A4R5Q6F8"/>
<dbReference type="Proteomes" id="UP000295096">
    <property type="component" value="Unassembled WGS sequence"/>
</dbReference>
<sequence length="77" mass="8772">MAELVRTGPDLATHGVVRWRRADLAAVIEQRFGARPDVRTVGKLLRRLGFRRLSARPRHPHRLGDFLDLSSEARGFN</sequence>
<keyword evidence="3" id="KW-1185">Reference proteome</keyword>